<keyword evidence="2" id="KW-0328">Glycosyltransferase</keyword>
<evidence type="ECO:0000256" key="2">
    <source>
        <dbReference type="ARBA" id="ARBA00022676"/>
    </source>
</evidence>
<feature type="domain" description="Glycosyltransferase 2-like" evidence="4">
    <location>
        <begin position="6"/>
        <end position="122"/>
    </location>
</feature>
<evidence type="ECO:0000313" key="6">
    <source>
        <dbReference type="Proteomes" id="UP000198381"/>
    </source>
</evidence>
<keyword evidence="6" id="KW-1185">Reference proteome</keyword>
<dbReference type="EMBL" id="MUHD01000028">
    <property type="protein sequence ID" value="OXB05327.1"/>
    <property type="molecule type" value="Genomic_DNA"/>
</dbReference>
<comment type="caution">
    <text evidence="5">The sequence shown here is derived from an EMBL/GenBank/DDBJ whole genome shotgun (WGS) entry which is preliminary data.</text>
</comment>
<name>A0ABX4CS75_9FLAO</name>
<reference evidence="5 6" key="1">
    <citation type="submission" date="2016-11" db="EMBL/GenBank/DDBJ databases">
        <title>Whole genomes of Flavobacteriaceae.</title>
        <authorList>
            <person name="Stine C."/>
            <person name="Li C."/>
            <person name="Tadesse D."/>
        </authorList>
    </citation>
    <scope>NUCLEOTIDE SEQUENCE [LARGE SCALE GENOMIC DNA]</scope>
    <source>
        <strain evidence="5 6">CCUG 60112</strain>
    </source>
</reference>
<evidence type="ECO:0000313" key="5">
    <source>
        <dbReference type="EMBL" id="OXB05327.1"/>
    </source>
</evidence>
<comment type="similarity">
    <text evidence="1">Belongs to the glycosyltransferase 2 family.</text>
</comment>
<dbReference type="PANTHER" id="PTHR43685">
    <property type="entry name" value="GLYCOSYLTRANSFERASE"/>
    <property type="match status" value="1"/>
</dbReference>
<sequence>MKRVKILVATYNGEKYISEQLQSILNQKDVDLDILISDDGSTDNTLQVIGNDFPNLSTEINIPGSGSAAKNFLNMVSNLNFTENFDYVAFSDQDDIWLPEKMKNAVEKLYTEQASMYCSNLTKWDT</sequence>
<evidence type="ECO:0000259" key="4">
    <source>
        <dbReference type="Pfam" id="PF00535"/>
    </source>
</evidence>
<dbReference type="RefSeq" id="WP_123922189.1">
    <property type="nucleotide sequence ID" value="NZ_MUHD01000028.1"/>
</dbReference>
<dbReference type="InterPro" id="IPR050834">
    <property type="entry name" value="Glycosyltransf_2"/>
</dbReference>
<feature type="non-terminal residue" evidence="5">
    <location>
        <position position="126"/>
    </location>
</feature>
<dbReference type="InterPro" id="IPR001173">
    <property type="entry name" value="Glyco_trans_2-like"/>
</dbReference>
<dbReference type="Gene3D" id="3.90.550.10">
    <property type="entry name" value="Spore Coat Polysaccharide Biosynthesis Protein SpsA, Chain A"/>
    <property type="match status" value="1"/>
</dbReference>
<dbReference type="InterPro" id="IPR029044">
    <property type="entry name" value="Nucleotide-diphossugar_trans"/>
</dbReference>
<evidence type="ECO:0000256" key="3">
    <source>
        <dbReference type="ARBA" id="ARBA00022679"/>
    </source>
</evidence>
<accession>A0ABX4CS75</accession>
<dbReference type="PANTHER" id="PTHR43685:SF5">
    <property type="entry name" value="GLYCOSYLTRANSFERASE EPSE-RELATED"/>
    <property type="match status" value="1"/>
</dbReference>
<dbReference type="SUPFAM" id="SSF53448">
    <property type="entry name" value="Nucleotide-diphospho-sugar transferases"/>
    <property type="match status" value="1"/>
</dbReference>
<protein>
    <submittedName>
        <fullName evidence="5">Glycosyl transferase family 2</fullName>
    </submittedName>
</protein>
<organism evidence="5 6">
    <name type="scientific">Flavobacterium plurextorum</name>
    <dbReference type="NCBI Taxonomy" id="1114867"/>
    <lineage>
        <taxon>Bacteria</taxon>
        <taxon>Pseudomonadati</taxon>
        <taxon>Bacteroidota</taxon>
        <taxon>Flavobacteriia</taxon>
        <taxon>Flavobacteriales</taxon>
        <taxon>Flavobacteriaceae</taxon>
        <taxon>Flavobacterium</taxon>
    </lineage>
</organism>
<proteinExistence type="inferred from homology"/>
<dbReference type="Pfam" id="PF00535">
    <property type="entry name" value="Glycos_transf_2"/>
    <property type="match status" value="1"/>
</dbReference>
<dbReference type="Proteomes" id="UP000198381">
    <property type="component" value="Unassembled WGS sequence"/>
</dbReference>
<keyword evidence="3 5" id="KW-0808">Transferase</keyword>
<evidence type="ECO:0000256" key="1">
    <source>
        <dbReference type="ARBA" id="ARBA00006739"/>
    </source>
</evidence>
<dbReference type="GO" id="GO:0016740">
    <property type="term" value="F:transferase activity"/>
    <property type="evidence" value="ECO:0007669"/>
    <property type="project" value="UniProtKB-KW"/>
</dbReference>
<gene>
    <name evidence="5" type="ORF">B0A81_15365</name>
</gene>